<dbReference type="PANTHER" id="PTHR34199">
    <property type="entry name" value="NUMOD3 MOTIF FAMILY PROTEIN, EXPRESSED"/>
    <property type="match status" value="1"/>
</dbReference>
<keyword evidence="4" id="KW-1185">Reference proteome</keyword>
<protein>
    <recommendedName>
        <fullName evidence="2">Nuclease associated modular domain-containing protein</fullName>
    </recommendedName>
</protein>
<evidence type="ECO:0000313" key="4">
    <source>
        <dbReference type="Proteomes" id="UP001054252"/>
    </source>
</evidence>
<accession>A0AAV5IW29</accession>
<feature type="region of interest" description="Disordered" evidence="1">
    <location>
        <begin position="262"/>
        <end position="311"/>
    </location>
</feature>
<evidence type="ECO:0000313" key="3">
    <source>
        <dbReference type="EMBL" id="GKV02078.1"/>
    </source>
</evidence>
<reference evidence="3 4" key="1">
    <citation type="journal article" date="2021" name="Commun. Biol.">
        <title>The genome of Shorea leprosula (Dipterocarpaceae) highlights the ecological relevance of drought in aseasonal tropical rainforests.</title>
        <authorList>
            <person name="Ng K.K.S."/>
            <person name="Kobayashi M.J."/>
            <person name="Fawcett J.A."/>
            <person name="Hatakeyama M."/>
            <person name="Paape T."/>
            <person name="Ng C.H."/>
            <person name="Ang C.C."/>
            <person name="Tnah L.H."/>
            <person name="Lee C.T."/>
            <person name="Nishiyama T."/>
            <person name="Sese J."/>
            <person name="O'Brien M.J."/>
            <person name="Copetti D."/>
            <person name="Mohd Noor M.I."/>
            <person name="Ong R.C."/>
            <person name="Putra M."/>
            <person name="Sireger I.Z."/>
            <person name="Indrioko S."/>
            <person name="Kosugi Y."/>
            <person name="Izuno A."/>
            <person name="Isagi Y."/>
            <person name="Lee S.L."/>
            <person name="Shimizu K.K."/>
        </authorList>
    </citation>
    <scope>NUCLEOTIDE SEQUENCE [LARGE SCALE GENOMIC DNA]</scope>
    <source>
        <strain evidence="3">214</strain>
    </source>
</reference>
<evidence type="ECO:0000256" key="1">
    <source>
        <dbReference type="SAM" id="MobiDB-lite"/>
    </source>
</evidence>
<organism evidence="3 4">
    <name type="scientific">Rubroshorea leprosula</name>
    <dbReference type="NCBI Taxonomy" id="152421"/>
    <lineage>
        <taxon>Eukaryota</taxon>
        <taxon>Viridiplantae</taxon>
        <taxon>Streptophyta</taxon>
        <taxon>Embryophyta</taxon>
        <taxon>Tracheophyta</taxon>
        <taxon>Spermatophyta</taxon>
        <taxon>Magnoliopsida</taxon>
        <taxon>eudicotyledons</taxon>
        <taxon>Gunneridae</taxon>
        <taxon>Pentapetalae</taxon>
        <taxon>rosids</taxon>
        <taxon>malvids</taxon>
        <taxon>Malvales</taxon>
        <taxon>Dipterocarpaceae</taxon>
        <taxon>Rubroshorea</taxon>
    </lineage>
</organism>
<comment type="caution">
    <text evidence="3">The sequence shown here is derived from an EMBL/GenBank/DDBJ whole genome shotgun (WGS) entry which is preliminary data.</text>
</comment>
<dbReference type="GO" id="GO:0003677">
    <property type="term" value="F:DNA binding"/>
    <property type="evidence" value="ECO:0007669"/>
    <property type="project" value="InterPro"/>
</dbReference>
<gene>
    <name evidence="3" type="ORF">SLEP1_g14559</name>
</gene>
<dbReference type="PANTHER" id="PTHR34199:SF1">
    <property type="entry name" value="HISTONE-LYSINE N-METHYLTRANSFERASE, H3 LYSINE-79 SPECIFIC-LIKE PROTEIN"/>
    <property type="match status" value="1"/>
</dbReference>
<dbReference type="Proteomes" id="UP001054252">
    <property type="component" value="Unassembled WGS sequence"/>
</dbReference>
<evidence type="ECO:0000259" key="2">
    <source>
        <dbReference type="Pfam" id="PF07460"/>
    </source>
</evidence>
<feature type="compositionally biased region" description="Basic and acidic residues" evidence="1">
    <location>
        <begin position="262"/>
        <end position="273"/>
    </location>
</feature>
<dbReference type="AlphaFoldDB" id="A0AAV5IW29"/>
<feature type="domain" description="Nuclease associated modular" evidence="2">
    <location>
        <begin position="125"/>
        <end position="148"/>
    </location>
</feature>
<sequence>MFFHFIRRLSAPHSPANHVSDTLLCPLSILVEYLSNTPQANQYESVVKKTYLSFVFASSLRHKPLKALQSAVDAGGTSMYCKSHGSNNGANSFQKQNMSMEAPAAGCPGSHEFCDDGYYKEIQRRRKIGLANKGKVPWNKGKKHTAETCLRIKQRTIEALKDPKVRKRMAEHPHLHSDQSKAKISSSLRRHWAKRKKLKQLGENFFISWLESIAEAAKKGGSDQEEINWDSYEKIKQEIALQQLQRAAQKAKAKETAKLRAEKAKKAKAEKLARVARKRKEREEKAKAKRELKRKTCGKSKKDEGKMEGSQGFKLKQRLTKIRRKKSMNGQVTMQVDISSSHIPALEKLDIEFIRKEKMQREVPLAEQIRAARNRRTESTAMELLVASSASRLSNISIEE</sequence>
<proteinExistence type="predicted"/>
<dbReference type="InterPro" id="IPR003611">
    <property type="entry name" value="NUMOD3"/>
</dbReference>
<feature type="compositionally biased region" description="Basic residues" evidence="1">
    <location>
        <begin position="287"/>
        <end position="299"/>
    </location>
</feature>
<dbReference type="Pfam" id="PF07460">
    <property type="entry name" value="NUMOD3"/>
    <property type="match status" value="1"/>
</dbReference>
<dbReference type="EMBL" id="BPVZ01000018">
    <property type="protein sequence ID" value="GKV02078.1"/>
    <property type="molecule type" value="Genomic_DNA"/>
</dbReference>
<name>A0AAV5IW29_9ROSI</name>